<evidence type="ECO:0000313" key="1">
    <source>
        <dbReference type="EMBL" id="AQK48689.1"/>
    </source>
</evidence>
<sequence>MLLQPVTSIEYVVVVEDALDDEEVTLVAQTTFEDPIFLTTIEDSPSHSMVEPVLVEDAPVDEEATLAVHGPLSMVEGNTKPRLVEDPLIEIGSSSSTRDKKDEYFACPPLAPPSHSTMTVRRWRKSYNSLPLRRSACLAQCGVFKDLDIVGIDGKPDESSIQAYTDHLKDLLPPDLLKKLLSLKCCAFWDSVVEVYFPIH</sequence>
<dbReference type="EMBL" id="CM000780">
    <property type="protein sequence ID" value="AQK48689.1"/>
    <property type="molecule type" value="Genomic_DNA"/>
</dbReference>
<proteinExistence type="predicted"/>
<name>A0A1D6PPC2_MAIZE</name>
<gene>
    <name evidence="1" type="ORF">ZEAMMB73_Zm00001d048724</name>
</gene>
<dbReference type="InParanoid" id="A0A1D6PPC2"/>
<dbReference type="OMA" id="EENDLMY"/>
<reference evidence="1" key="1">
    <citation type="submission" date="2015-12" db="EMBL/GenBank/DDBJ databases">
        <title>Update maize B73 reference genome by single molecule sequencing technologies.</title>
        <authorList>
            <consortium name="Maize Genome Sequencing Project"/>
            <person name="Ware D."/>
        </authorList>
    </citation>
    <scope>NUCLEOTIDE SEQUENCE</scope>
    <source>
        <tissue evidence="1">Seedling</tissue>
    </source>
</reference>
<accession>A0A1D6PPC2</accession>
<dbReference type="AlphaFoldDB" id="A0A1D6PPC2"/>
<protein>
    <submittedName>
        <fullName evidence="1">Uncharacterized protein</fullName>
    </submittedName>
</protein>
<organism evidence="1">
    <name type="scientific">Zea mays</name>
    <name type="common">Maize</name>
    <dbReference type="NCBI Taxonomy" id="4577"/>
    <lineage>
        <taxon>Eukaryota</taxon>
        <taxon>Viridiplantae</taxon>
        <taxon>Streptophyta</taxon>
        <taxon>Embryophyta</taxon>
        <taxon>Tracheophyta</taxon>
        <taxon>Spermatophyta</taxon>
        <taxon>Magnoliopsida</taxon>
        <taxon>Liliopsida</taxon>
        <taxon>Poales</taxon>
        <taxon>Poaceae</taxon>
        <taxon>PACMAD clade</taxon>
        <taxon>Panicoideae</taxon>
        <taxon>Andropogonodae</taxon>
        <taxon>Andropogoneae</taxon>
        <taxon>Tripsacinae</taxon>
        <taxon>Zea</taxon>
    </lineage>
</organism>